<reference evidence="2 3" key="1">
    <citation type="submission" date="2020-08" db="EMBL/GenBank/DDBJ databases">
        <title>Genomic Encyclopedia of Archaeal and Bacterial Type Strains, Phase II (KMG-II): from individual species to whole genera.</title>
        <authorList>
            <person name="Goeker M."/>
        </authorList>
    </citation>
    <scope>NUCLEOTIDE SEQUENCE [LARGE SCALE GENOMIC DNA]</scope>
    <source>
        <strain evidence="2 3">DSM 23288</strain>
    </source>
</reference>
<sequence>MVLAMASVPAFAAGTAHAVDVRCGAIGRTAVYRVEGEAVRCPEARRIATLHARSNARRAACAFRNTLCRVRRYICTYRVGMAPRPKDAFVLCQQPRGPKKIQFRYDARKIRVPARRGRVRPEPAPDPPLPQEPAPAPQEPPAA</sequence>
<evidence type="ECO:0000256" key="1">
    <source>
        <dbReference type="SAM" id="MobiDB-lite"/>
    </source>
</evidence>
<evidence type="ECO:0000313" key="3">
    <source>
        <dbReference type="Proteomes" id="UP000585272"/>
    </source>
</evidence>
<dbReference type="AlphaFoldDB" id="A0A840IH75"/>
<dbReference type="EMBL" id="JACHNU010000004">
    <property type="protein sequence ID" value="MBB4663581.1"/>
    <property type="molecule type" value="Genomic_DNA"/>
</dbReference>
<keyword evidence="3" id="KW-1185">Reference proteome</keyword>
<organism evidence="2 3">
    <name type="scientific">Conexibacter arvalis</name>
    <dbReference type="NCBI Taxonomy" id="912552"/>
    <lineage>
        <taxon>Bacteria</taxon>
        <taxon>Bacillati</taxon>
        <taxon>Actinomycetota</taxon>
        <taxon>Thermoleophilia</taxon>
        <taxon>Solirubrobacterales</taxon>
        <taxon>Conexibacteraceae</taxon>
        <taxon>Conexibacter</taxon>
    </lineage>
</organism>
<feature type="compositionally biased region" description="Pro residues" evidence="1">
    <location>
        <begin position="122"/>
        <end position="143"/>
    </location>
</feature>
<dbReference type="RefSeq" id="WP_183343300.1">
    <property type="nucleotide sequence ID" value="NZ_JACHNU010000004.1"/>
</dbReference>
<protein>
    <submittedName>
        <fullName evidence="2">Uncharacterized protein</fullName>
    </submittedName>
</protein>
<gene>
    <name evidence="2" type="ORF">BDZ31_003176</name>
</gene>
<proteinExistence type="predicted"/>
<accession>A0A840IH75</accession>
<feature type="region of interest" description="Disordered" evidence="1">
    <location>
        <begin position="108"/>
        <end position="143"/>
    </location>
</feature>
<comment type="caution">
    <text evidence="2">The sequence shown here is derived from an EMBL/GenBank/DDBJ whole genome shotgun (WGS) entry which is preliminary data.</text>
</comment>
<evidence type="ECO:0000313" key="2">
    <source>
        <dbReference type="EMBL" id="MBB4663581.1"/>
    </source>
</evidence>
<name>A0A840IH75_9ACTN</name>
<dbReference type="Proteomes" id="UP000585272">
    <property type="component" value="Unassembled WGS sequence"/>
</dbReference>